<accession>A0ABR0LQX9</accession>
<sequence length="499" mass="54931">MKRKIQACEACEPAGRTCATATTLAEKPTDKRRRILPNTQPHPLPHSRLQEWLGYLDEESPVTSVETLEDLDSWDDMAESQSGTQSSRTTQRTRSSSPRKSIPTDGTYRNHLHRAKVNVDVETPAEISEKVTAILEVERTLEDEVLLRNAAERWRKKSNIIIAGRNIGEAQWTANIGDVLTDIAPAGLRAENNRDWNSGLKPQAPPLRSSIPQKRNLGDLRRTVQDNFTGMSGTMERRADNIPTAATQDPPSPTTRAELRLLQSEIPGAGTPHLAAPTEPILTPAPEVLIKTPRPDIFVGLDHDHTNRLIQLATDSPVSYDTLSILQTNGILISDPVVSMVNTHFPFLIVEAKSGATGGTLFQAQNQAAVSGASALKILRSLARVQGSEYESESEPEPGTESQTELEAGFGRSQQKEIPELVFSITTEGPVHELWAHYRDAKSDEFYMTCIGVWRITIASSALQLTDHMAAILRWGNEKLKGAVVDKLSTLPRRDLFGG</sequence>
<comment type="caution">
    <text evidence="3">The sequence shown here is derived from an EMBL/GenBank/DDBJ whole genome shotgun (WGS) entry which is preliminary data.</text>
</comment>
<organism evidence="3 4">
    <name type="scientific">Cryomyces antarcticus</name>
    <dbReference type="NCBI Taxonomy" id="329879"/>
    <lineage>
        <taxon>Eukaryota</taxon>
        <taxon>Fungi</taxon>
        <taxon>Dikarya</taxon>
        <taxon>Ascomycota</taxon>
        <taxon>Pezizomycotina</taxon>
        <taxon>Dothideomycetes</taxon>
        <taxon>Dothideomycetes incertae sedis</taxon>
        <taxon>Cryomyces</taxon>
    </lineage>
</organism>
<feature type="region of interest" description="Disordered" evidence="1">
    <location>
        <begin position="194"/>
        <end position="213"/>
    </location>
</feature>
<dbReference type="EMBL" id="JAVRRA010016422">
    <property type="protein sequence ID" value="KAK5202086.1"/>
    <property type="molecule type" value="Genomic_DNA"/>
</dbReference>
<feature type="compositionally biased region" description="Low complexity" evidence="1">
    <location>
        <begin position="80"/>
        <end position="96"/>
    </location>
</feature>
<name>A0ABR0LQX9_9PEZI</name>
<feature type="domain" description="DUF7924" evidence="2">
    <location>
        <begin position="288"/>
        <end position="476"/>
    </location>
</feature>
<evidence type="ECO:0000259" key="2">
    <source>
        <dbReference type="Pfam" id="PF25545"/>
    </source>
</evidence>
<dbReference type="Pfam" id="PF25545">
    <property type="entry name" value="DUF7924"/>
    <property type="match status" value="1"/>
</dbReference>
<feature type="region of interest" description="Disordered" evidence="1">
    <location>
        <begin position="22"/>
        <end position="46"/>
    </location>
</feature>
<evidence type="ECO:0000256" key="1">
    <source>
        <dbReference type="SAM" id="MobiDB-lite"/>
    </source>
</evidence>
<dbReference type="Proteomes" id="UP001357485">
    <property type="component" value="Unassembled WGS sequence"/>
</dbReference>
<protein>
    <recommendedName>
        <fullName evidence="2">DUF7924 domain-containing protein</fullName>
    </recommendedName>
</protein>
<keyword evidence="4" id="KW-1185">Reference proteome</keyword>
<gene>
    <name evidence="3" type="ORF">LTR16_000438</name>
</gene>
<dbReference type="InterPro" id="IPR057684">
    <property type="entry name" value="DUF7924"/>
</dbReference>
<evidence type="ECO:0000313" key="3">
    <source>
        <dbReference type="EMBL" id="KAK5202086.1"/>
    </source>
</evidence>
<feature type="region of interest" description="Disordered" evidence="1">
    <location>
        <begin position="387"/>
        <end position="409"/>
    </location>
</feature>
<proteinExistence type="predicted"/>
<feature type="region of interest" description="Disordered" evidence="1">
    <location>
        <begin position="71"/>
        <end position="109"/>
    </location>
</feature>
<reference evidence="3 4" key="1">
    <citation type="submission" date="2023-08" db="EMBL/GenBank/DDBJ databases">
        <title>Black Yeasts Isolated from many extreme environments.</title>
        <authorList>
            <person name="Coleine C."/>
            <person name="Stajich J.E."/>
            <person name="Selbmann L."/>
        </authorList>
    </citation>
    <scope>NUCLEOTIDE SEQUENCE [LARGE SCALE GENOMIC DNA]</scope>
    <source>
        <strain evidence="3 4">CCFEE 536</strain>
    </source>
</reference>
<evidence type="ECO:0000313" key="4">
    <source>
        <dbReference type="Proteomes" id="UP001357485"/>
    </source>
</evidence>